<evidence type="ECO:0000259" key="1">
    <source>
        <dbReference type="Pfam" id="PF05598"/>
    </source>
</evidence>
<sequence length="171" mass="19737">MGDRMKRFIEGEDRKQVTLLPECLDDFVATDNPVRIIEAFVEELDLALLGFDGAMPSTTGRPSYHPAVLLKIYIYGYLNRVQSSRRLERECQRNVELMWLTGRLAPDFKTIADFRRDNGGGIRNVCRRFVMLCRELKLFSQALVAIDGSKFKAVNTRDRNFTEGKVDKRQK</sequence>
<dbReference type="EMBL" id="JBIYDN010000006">
    <property type="protein sequence ID" value="MFK4442628.1"/>
    <property type="molecule type" value="Genomic_DNA"/>
</dbReference>
<dbReference type="PANTHER" id="PTHR33408:SF2">
    <property type="entry name" value="TRANSPOSASE DDE DOMAIN-CONTAINING PROTEIN"/>
    <property type="match status" value="1"/>
</dbReference>
<keyword evidence="3" id="KW-1185">Reference proteome</keyword>
<accession>A0ABW8MG19</accession>
<protein>
    <submittedName>
        <fullName evidence="2">Transposase</fullName>
    </submittedName>
</protein>
<proteinExistence type="predicted"/>
<comment type="caution">
    <text evidence="2">The sequence shown here is derived from an EMBL/GenBank/DDBJ whole genome shotgun (WGS) entry which is preliminary data.</text>
</comment>
<gene>
    <name evidence="2" type="ORF">ABH943_002644</name>
</gene>
<evidence type="ECO:0000313" key="3">
    <source>
        <dbReference type="Proteomes" id="UP001620514"/>
    </source>
</evidence>
<feature type="domain" description="Transposase InsH N-terminal" evidence="1">
    <location>
        <begin position="23"/>
        <end position="116"/>
    </location>
</feature>
<reference evidence="2 3" key="1">
    <citation type="submission" date="2024-11" db="EMBL/GenBank/DDBJ databases">
        <title>Using genomics to understand microbial adaptation to soil warming.</title>
        <authorList>
            <person name="Deangelis K.M. PhD."/>
        </authorList>
    </citation>
    <scope>NUCLEOTIDE SEQUENCE [LARGE SCALE GENOMIC DNA]</scope>
    <source>
        <strain evidence="2 3">GAS97</strain>
    </source>
</reference>
<feature type="non-terminal residue" evidence="2">
    <location>
        <position position="171"/>
    </location>
</feature>
<dbReference type="PANTHER" id="PTHR33408">
    <property type="entry name" value="TRANSPOSASE"/>
    <property type="match status" value="1"/>
</dbReference>
<evidence type="ECO:0000313" key="2">
    <source>
        <dbReference type="EMBL" id="MFK4442628.1"/>
    </source>
</evidence>
<organism evidence="2 3">
    <name type="scientific">Caballeronia udeis</name>
    <dbReference type="NCBI Taxonomy" id="1232866"/>
    <lineage>
        <taxon>Bacteria</taxon>
        <taxon>Pseudomonadati</taxon>
        <taxon>Pseudomonadota</taxon>
        <taxon>Betaproteobacteria</taxon>
        <taxon>Burkholderiales</taxon>
        <taxon>Burkholderiaceae</taxon>
        <taxon>Caballeronia</taxon>
    </lineage>
</organism>
<name>A0ABW8MG19_9BURK</name>
<dbReference type="InterPro" id="IPR008490">
    <property type="entry name" value="Transposase_InsH_N"/>
</dbReference>
<dbReference type="Pfam" id="PF05598">
    <property type="entry name" value="DUF772"/>
    <property type="match status" value="1"/>
</dbReference>
<dbReference type="Proteomes" id="UP001620514">
    <property type="component" value="Unassembled WGS sequence"/>
</dbReference>